<dbReference type="Proteomes" id="UP001153069">
    <property type="component" value="Unassembled WGS sequence"/>
</dbReference>
<reference evidence="2" key="1">
    <citation type="submission" date="2020-06" db="EMBL/GenBank/DDBJ databases">
        <authorList>
            <consortium name="Plant Systems Biology data submission"/>
        </authorList>
    </citation>
    <scope>NUCLEOTIDE SEQUENCE</scope>
    <source>
        <strain evidence="2">D6</strain>
    </source>
</reference>
<protein>
    <submittedName>
        <fullName evidence="2">Uncharacterized protein</fullName>
    </submittedName>
</protein>
<accession>A0A9N8H0A5</accession>
<evidence type="ECO:0000313" key="2">
    <source>
        <dbReference type="EMBL" id="CAB9497288.1"/>
    </source>
</evidence>
<evidence type="ECO:0000256" key="1">
    <source>
        <dbReference type="SAM" id="MobiDB-lite"/>
    </source>
</evidence>
<dbReference type="EMBL" id="CAICTM010000017">
    <property type="protein sequence ID" value="CAB9497288.1"/>
    <property type="molecule type" value="Genomic_DNA"/>
</dbReference>
<dbReference type="AlphaFoldDB" id="A0A9N8H0A5"/>
<feature type="region of interest" description="Disordered" evidence="1">
    <location>
        <begin position="95"/>
        <end position="126"/>
    </location>
</feature>
<gene>
    <name evidence="2" type="ORF">SEMRO_17_G012390.1</name>
</gene>
<name>A0A9N8H0A5_9STRA</name>
<organism evidence="2 3">
    <name type="scientific">Seminavis robusta</name>
    <dbReference type="NCBI Taxonomy" id="568900"/>
    <lineage>
        <taxon>Eukaryota</taxon>
        <taxon>Sar</taxon>
        <taxon>Stramenopiles</taxon>
        <taxon>Ochrophyta</taxon>
        <taxon>Bacillariophyta</taxon>
        <taxon>Bacillariophyceae</taxon>
        <taxon>Bacillariophycidae</taxon>
        <taxon>Naviculales</taxon>
        <taxon>Naviculaceae</taxon>
        <taxon>Seminavis</taxon>
    </lineage>
</organism>
<proteinExistence type="predicted"/>
<keyword evidence="3" id="KW-1185">Reference proteome</keyword>
<dbReference type="OrthoDB" id="4850648at2759"/>
<dbReference type="PANTHER" id="PTHR37827:SF1">
    <property type="entry name" value="HNH DOMAIN-CONTAINING PROTEIN"/>
    <property type="match status" value="1"/>
</dbReference>
<comment type="caution">
    <text evidence="2">The sequence shown here is derived from an EMBL/GenBank/DDBJ whole genome shotgun (WGS) entry which is preliminary data.</text>
</comment>
<evidence type="ECO:0000313" key="3">
    <source>
        <dbReference type="Proteomes" id="UP001153069"/>
    </source>
</evidence>
<dbReference type="PANTHER" id="PTHR37827">
    <property type="entry name" value="TUDOR DOMAIN-CONTAINING PROTEIN"/>
    <property type="match status" value="1"/>
</dbReference>
<sequence length="264" mass="29269">MGRKNKRAKSLPGNLNQNEGGFDKRLATVLLAKGFVSSPEESICLAESMVAEIEESDLSRNEACIAAFEDYFSMSRQGAMTTLSSLLDLVLPVEDKKDGNDNSSQEGETAGEDAREAENDDDDDGEYIGEGECELCERFIRLTHHHLIPRSTWPRILPRLTNAAEALSRNDVNRAGLILGPGLLHLLEPLTRADSDRGAIKDLLKRTCRICGACHGHIHRTHDNMTLATDFSSTENLLSSPKIYDFSKWANKQKAGRYSYSHSM</sequence>